<comment type="similarity">
    <text evidence="2">Belongs to the oxygen-dependent FAD-linked oxidoreductase family.</text>
</comment>
<dbReference type="Pfam" id="PF01565">
    <property type="entry name" value="FAD_binding_4"/>
    <property type="match status" value="1"/>
</dbReference>
<gene>
    <name evidence="8" type="ORF">N7517_000356</name>
</gene>
<keyword evidence="6" id="KW-0732">Signal</keyword>
<dbReference type="OrthoDB" id="9983560at2759"/>
<dbReference type="RefSeq" id="XP_056582221.1">
    <property type="nucleotide sequence ID" value="XM_056718086.1"/>
</dbReference>
<dbReference type="Pfam" id="PF08031">
    <property type="entry name" value="BBE"/>
    <property type="match status" value="1"/>
</dbReference>
<feature type="domain" description="FAD-binding PCMH-type" evidence="7">
    <location>
        <begin position="132"/>
        <end position="311"/>
    </location>
</feature>
<dbReference type="PROSITE" id="PS51387">
    <property type="entry name" value="FAD_PCMH"/>
    <property type="match status" value="1"/>
</dbReference>
<dbReference type="InterPro" id="IPR016166">
    <property type="entry name" value="FAD-bd_PCMH"/>
</dbReference>
<keyword evidence="9" id="KW-1185">Reference proteome</keyword>
<dbReference type="SUPFAM" id="SSF56176">
    <property type="entry name" value="FAD-binding/transporter-associated domain-like"/>
    <property type="match status" value="1"/>
</dbReference>
<dbReference type="InterPro" id="IPR036318">
    <property type="entry name" value="FAD-bd_PCMH-like_sf"/>
</dbReference>
<keyword evidence="4" id="KW-0274">FAD</keyword>
<sequence>MAIRFWPFLISVVVAAARPPNSHADPQCRNIPGDKGWPRQGAWRQLNSTVGGRLIGTVPLAHICHDAGIYPAFNEPACEDLQEAFNEAGAQTLYGIPPLNCKSQPQPGEFMNAYFLNTSCSPFTPQSVPCELGNRAVYSIDVAGPADVQAGLKFASDNNIRLVVKSTGLDYMGKSTGHGALSLWMYNLKTIDVIPHYVSPQYSGAAVKLGPGVIAGEAYEALNAAGFRIVAPECGLSGIAGGYLQGVGHSQLVTKYGAPADQVLEWELVTPAGKYLTATPKKNKDLYWALAGGGGGTYGVVLSVTIKAYPDGPVAGGTLVVNNTNDAAYWEAIGNWFQRGPSFVENTPNNVQFLVTNATLQVFSFVLPDQETSAVDALVAPFIEDLKRLKLPYELKTGQSRTYADSLVSSYGPLPYGNLCPSFPIISSRLIPRATVLDPTSNAKLMDAYRSITADGTWFVGCSFINVDEGSPIRGSHPPNSVHPAWRKAVAYCNPNNPWDWEDPEKSLALKKQLVDEFFPAMEEATPGSGVNLNEMDPWYKGDWKQTMYGDNYDKLLKIKHAHDPHRLMYGHFAVGADEFTLDKDNRLCRAR</sequence>
<keyword evidence="5" id="KW-0560">Oxidoreductase</keyword>
<keyword evidence="3" id="KW-0285">Flavoprotein</keyword>
<organism evidence="8 9">
    <name type="scientific">Penicillium concentricum</name>
    <dbReference type="NCBI Taxonomy" id="293559"/>
    <lineage>
        <taxon>Eukaryota</taxon>
        <taxon>Fungi</taxon>
        <taxon>Dikarya</taxon>
        <taxon>Ascomycota</taxon>
        <taxon>Pezizomycotina</taxon>
        <taxon>Eurotiomycetes</taxon>
        <taxon>Eurotiomycetidae</taxon>
        <taxon>Eurotiales</taxon>
        <taxon>Aspergillaceae</taxon>
        <taxon>Penicillium</taxon>
    </lineage>
</organism>
<feature type="signal peptide" evidence="6">
    <location>
        <begin position="1"/>
        <end position="24"/>
    </location>
</feature>
<dbReference type="GO" id="GO:0016491">
    <property type="term" value="F:oxidoreductase activity"/>
    <property type="evidence" value="ECO:0007669"/>
    <property type="project" value="UniProtKB-KW"/>
</dbReference>
<dbReference type="InterPro" id="IPR050416">
    <property type="entry name" value="FAD-linked_Oxidoreductase"/>
</dbReference>
<dbReference type="AlphaFoldDB" id="A0A9W9SPX4"/>
<dbReference type="GeneID" id="81457269"/>
<name>A0A9W9SPX4_9EURO</name>
<dbReference type="InterPro" id="IPR012951">
    <property type="entry name" value="BBE"/>
</dbReference>
<reference evidence="8" key="2">
    <citation type="journal article" date="2023" name="IMA Fungus">
        <title>Comparative genomic study of the Penicillium genus elucidates a diverse pangenome and 15 lateral gene transfer events.</title>
        <authorList>
            <person name="Petersen C."/>
            <person name="Sorensen T."/>
            <person name="Nielsen M.R."/>
            <person name="Sondergaard T.E."/>
            <person name="Sorensen J.L."/>
            <person name="Fitzpatrick D.A."/>
            <person name="Frisvad J.C."/>
            <person name="Nielsen K.L."/>
        </authorList>
    </citation>
    <scope>NUCLEOTIDE SEQUENCE</scope>
    <source>
        <strain evidence="8">IBT 3081</strain>
    </source>
</reference>
<dbReference type="PANTHER" id="PTHR42973">
    <property type="entry name" value="BINDING OXIDOREDUCTASE, PUTATIVE (AFU_ORTHOLOGUE AFUA_1G17690)-RELATED"/>
    <property type="match status" value="1"/>
</dbReference>
<evidence type="ECO:0000256" key="2">
    <source>
        <dbReference type="ARBA" id="ARBA00005466"/>
    </source>
</evidence>
<dbReference type="Gene3D" id="3.30.465.10">
    <property type="match status" value="1"/>
</dbReference>
<dbReference type="PANTHER" id="PTHR42973:SF39">
    <property type="entry name" value="FAD-BINDING PCMH-TYPE DOMAIN-CONTAINING PROTEIN"/>
    <property type="match status" value="1"/>
</dbReference>
<evidence type="ECO:0000256" key="4">
    <source>
        <dbReference type="ARBA" id="ARBA00022827"/>
    </source>
</evidence>
<dbReference type="Proteomes" id="UP001147752">
    <property type="component" value="Unassembled WGS sequence"/>
</dbReference>
<comment type="caution">
    <text evidence="8">The sequence shown here is derived from an EMBL/GenBank/DDBJ whole genome shotgun (WGS) entry which is preliminary data.</text>
</comment>
<dbReference type="Gene3D" id="3.40.462.20">
    <property type="match status" value="1"/>
</dbReference>
<proteinExistence type="inferred from homology"/>
<evidence type="ECO:0000313" key="8">
    <source>
        <dbReference type="EMBL" id="KAJ5382445.1"/>
    </source>
</evidence>
<evidence type="ECO:0000256" key="1">
    <source>
        <dbReference type="ARBA" id="ARBA00001974"/>
    </source>
</evidence>
<evidence type="ECO:0000256" key="3">
    <source>
        <dbReference type="ARBA" id="ARBA00022630"/>
    </source>
</evidence>
<dbReference type="InterPro" id="IPR016169">
    <property type="entry name" value="FAD-bd_PCMH_sub2"/>
</dbReference>
<feature type="chain" id="PRO_5040951763" evidence="6">
    <location>
        <begin position="25"/>
        <end position="592"/>
    </location>
</feature>
<accession>A0A9W9SPX4</accession>
<dbReference type="EMBL" id="JAPZBT010000001">
    <property type="protein sequence ID" value="KAJ5382445.1"/>
    <property type="molecule type" value="Genomic_DNA"/>
</dbReference>
<evidence type="ECO:0000313" key="9">
    <source>
        <dbReference type="Proteomes" id="UP001147752"/>
    </source>
</evidence>
<dbReference type="InterPro" id="IPR006094">
    <property type="entry name" value="Oxid_FAD_bind_N"/>
</dbReference>
<comment type="cofactor">
    <cofactor evidence="1">
        <name>FAD</name>
        <dbReference type="ChEBI" id="CHEBI:57692"/>
    </cofactor>
</comment>
<protein>
    <submittedName>
        <fullName evidence="8">FAD-binding type 2</fullName>
    </submittedName>
</protein>
<evidence type="ECO:0000259" key="7">
    <source>
        <dbReference type="PROSITE" id="PS51387"/>
    </source>
</evidence>
<reference evidence="8" key="1">
    <citation type="submission" date="2022-12" db="EMBL/GenBank/DDBJ databases">
        <authorList>
            <person name="Petersen C."/>
        </authorList>
    </citation>
    <scope>NUCLEOTIDE SEQUENCE</scope>
    <source>
        <strain evidence="8">IBT 3081</strain>
    </source>
</reference>
<evidence type="ECO:0000256" key="5">
    <source>
        <dbReference type="ARBA" id="ARBA00023002"/>
    </source>
</evidence>
<dbReference type="GO" id="GO:0071949">
    <property type="term" value="F:FAD binding"/>
    <property type="evidence" value="ECO:0007669"/>
    <property type="project" value="InterPro"/>
</dbReference>
<evidence type="ECO:0000256" key="6">
    <source>
        <dbReference type="SAM" id="SignalP"/>
    </source>
</evidence>